<dbReference type="InterPro" id="IPR013783">
    <property type="entry name" value="Ig-like_fold"/>
</dbReference>
<accession>A0AAD1E618</accession>
<dbReference type="RefSeq" id="WP_016704727.1">
    <property type="nucleotide sequence ID" value="NZ_CP027719.1"/>
</dbReference>
<organism evidence="1 2">
    <name type="scientific">Pseudomonas chlororaphis subsp. aureofaciens</name>
    <dbReference type="NCBI Taxonomy" id="587851"/>
    <lineage>
        <taxon>Bacteria</taxon>
        <taxon>Pseudomonadati</taxon>
        <taxon>Pseudomonadota</taxon>
        <taxon>Gammaproteobacteria</taxon>
        <taxon>Pseudomonadales</taxon>
        <taxon>Pseudomonadaceae</taxon>
        <taxon>Pseudomonas</taxon>
    </lineage>
</organism>
<gene>
    <name evidence="1" type="ORF">C4K07_2827</name>
</gene>
<dbReference type="Gene3D" id="2.60.40.10">
    <property type="entry name" value="Immunoglobulins"/>
    <property type="match status" value="1"/>
</dbReference>
<reference evidence="1 2" key="1">
    <citation type="submission" date="2018-03" db="EMBL/GenBank/DDBJ databases">
        <title>Diversity of phytobeneficial traits revealed by whole-genome analysis of worldwide-isolated phenazine-producing Pseudomonas spp.</title>
        <authorList>
            <person name="Biessy A."/>
            <person name="Novinscak A."/>
            <person name="Blom J."/>
            <person name="Leger G."/>
            <person name="Thomashow L.S."/>
            <person name="Cazorla F.M."/>
            <person name="Josic D."/>
            <person name="Filion M."/>
        </authorList>
    </citation>
    <scope>NUCLEOTIDE SEQUENCE [LARGE SCALE GENOMIC DNA]</scope>
    <source>
        <strain evidence="1 2">ChPhzS24</strain>
    </source>
</reference>
<dbReference type="PROSITE" id="PS51257">
    <property type="entry name" value="PROKAR_LIPOPROTEIN"/>
    <property type="match status" value="1"/>
</dbReference>
<name>A0AAD1E618_9PSED</name>
<dbReference type="EMBL" id="CP027750">
    <property type="protein sequence ID" value="AZE29612.1"/>
    <property type="molecule type" value="Genomic_DNA"/>
</dbReference>
<protein>
    <recommendedName>
        <fullName evidence="3">Lipoprotein</fullName>
    </recommendedName>
</protein>
<evidence type="ECO:0008006" key="3">
    <source>
        <dbReference type="Google" id="ProtNLM"/>
    </source>
</evidence>
<sequence>MKRALISAIALSLMLSGCGLGFVPGCYTRPDLTMQPETLPSAVAGQPFSVKLEVVGADTPLTGFYIHPDYPLPEGLELSYQKRTHYALITGKPLTPGTYTINAYASSYGTQCPGQKAQRIYQLKVLPAPQP</sequence>
<dbReference type="AlphaFoldDB" id="A0AAD1E618"/>
<proteinExistence type="predicted"/>
<evidence type="ECO:0000313" key="2">
    <source>
        <dbReference type="Proteomes" id="UP000280455"/>
    </source>
</evidence>
<dbReference type="Proteomes" id="UP000280455">
    <property type="component" value="Chromosome"/>
</dbReference>
<evidence type="ECO:0000313" key="1">
    <source>
        <dbReference type="EMBL" id="AZE29612.1"/>
    </source>
</evidence>